<dbReference type="EMBL" id="JADYXP020000001">
    <property type="protein sequence ID" value="KAL0133849.1"/>
    <property type="molecule type" value="Genomic_DNA"/>
</dbReference>
<evidence type="ECO:0000313" key="1">
    <source>
        <dbReference type="EMBL" id="KAL0133849.1"/>
    </source>
</evidence>
<evidence type="ECO:0000313" key="2">
    <source>
        <dbReference type="Proteomes" id="UP001430953"/>
    </source>
</evidence>
<name>A0AAW2H2S7_9HYME</name>
<organism evidence="1 2">
    <name type="scientific">Cardiocondyla obscurior</name>
    <dbReference type="NCBI Taxonomy" id="286306"/>
    <lineage>
        <taxon>Eukaryota</taxon>
        <taxon>Metazoa</taxon>
        <taxon>Ecdysozoa</taxon>
        <taxon>Arthropoda</taxon>
        <taxon>Hexapoda</taxon>
        <taxon>Insecta</taxon>
        <taxon>Pterygota</taxon>
        <taxon>Neoptera</taxon>
        <taxon>Endopterygota</taxon>
        <taxon>Hymenoptera</taxon>
        <taxon>Apocrita</taxon>
        <taxon>Aculeata</taxon>
        <taxon>Formicoidea</taxon>
        <taxon>Formicidae</taxon>
        <taxon>Myrmicinae</taxon>
        <taxon>Cardiocondyla</taxon>
    </lineage>
</organism>
<protein>
    <submittedName>
        <fullName evidence="1">Uncharacterized protein</fullName>
    </submittedName>
</protein>
<sequence>MYAQCKNRFITMKVLDRRMDGWIDRWTGGGRSCERKREGIFLIKNLQTFKDFSGCSRDKELRVGRRGLRRAV</sequence>
<keyword evidence="2" id="KW-1185">Reference proteome</keyword>
<accession>A0AAW2H2S7</accession>
<dbReference type="AlphaFoldDB" id="A0AAW2H2S7"/>
<gene>
    <name evidence="1" type="ORF">PUN28_001061</name>
</gene>
<proteinExistence type="predicted"/>
<comment type="caution">
    <text evidence="1">The sequence shown here is derived from an EMBL/GenBank/DDBJ whole genome shotgun (WGS) entry which is preliminary data.</text>
</comment>
<dbReference type="Proteomes" id="UP001430953">
    <property type="component" value="Unassembled WGS sequence"/>
</dbReference>
<reference evidence="1 2" key="1">
    <citation type="submission" date="2023-03" db="EMBL/GenBank/DDBJ databases">
        <title>High recombination rates correlate with genetic variation in Cardiocondyla obscurior ants.</title>
        <authorList>
            <person name="Errbii M."/>
        </authorList>
    </citation>
    <scope>NUCLEOTIDE SEQUENCE [LARGE SCALE GENOMIC DNA]</scope>
    <source>
        <strain evidence="1">Alpha-2009</strain>
        <tissue evidence="1">Whole body</tissue>
    </source>
</reference>